<reference evidence="2" key="1">
    <citation type="submission" date="2016-04" db="EMBL/GenBank/DDBJ databases">
        <authorList>
            <person name="Evans L.H."/>
            <person name="Alamgir A."/>
            <person name="Owens N."/>
            <person name="Weber N.D."/>
            <person name="Virtaneva K."/>
            <person name="Barbian K."/>
            <person name="Babar A."/>
            <person name="Rosenke K."/>
        </authorList>
    </citation>
    <scope>NUCLEOTIDE SEQUENCE [LARGE SCALE GENOMIC DNA]</scope>
    <source>
        <strain evidence="2">CBS 101.48</strain>
    </source>
</reference>
<dbReference type="InterPro" id="IPR037652">
    <property type="entry name" value="Mim2"/>
</dbReference>
<dbReference type="GO" id="GO:0070096">
    <property type="term" value="P:mitochondrial outer membrane translocase complex assembly"/>
    <property type="evidence" value="ECO:0007669"/>
    <property type="project" value="InterPro"/>
</dbReference>
<dbReference type="InParanoid" id="A0A168QK71"/>
<dbReference type="PANTHER" id="PTHR28230:SF1">
    <property type="entry name" value="MITOCHONDRIAL IMPORT PROTEIN 2"/>
    <property type="match status" value="1"/>
</dbReference>
<keyword evidence="3" id="KW-1185">Reference proteome</keyword>
<dbReference type="AlphaFoldDB" id="A0A168QK71"/>
<evidence type="ECO:0000256" key="1">
    <source>
        <dbReference type="SAM" id="MobiDB-lite"/>
    </source>
</evidence>
<organism evidence="2">
    <name type="scientific">Absidia glauca</name>
    <name type="common">Pin mould</name>
    <dbReference type="NCBI Taxonomy" id="4829"/>
    <lineage>
        <taxon>Eukaryota</taxon>
        <taxon>Fungi</taxon>
        <taxon>Fungi incertae sedis</taxon>
        <taxon>Mucoromycota</taxon>
        <taxon>Mucoromycotina</taxon>
        <taxon>Mucoromycetes</taxon>
        <taxon>Mucorales</taxon>
        <taxon>Cunninghamellaceae</taxon>
        <taxon>Absidia</taxon>
    </lineage>
</organism>
<dbReference type="GO" id="GO:0045040">
    <property type="term" value="P:protein insertion into mitochondrial outer membrane"/>
    <property type="evidence" value="ECO:0007669"/>
    <property type="project" value="InterPro"/>
</dbReference>
<dbReference type="Pfam" id="PF19117">
    <property type="entry name" value="Mim2"/>
    <property type="match status" value="1"/>
</dbReference>
<evidence type="ECO:0000313" key="2">
    <source>
        <dbReference type="EMBL" id="SAM04927.1"/>
    </source>
</evidence>
<evidence type="ECO:0000313" key="3">
    <source>
        <dbReference type="Proteomes" id="UP000078561"/>
    </source>
</evidence>
<name>A0A168QK71_ABSGL</name>
<dbReference type="PANTHER" id="PTHR28230">
    <property type="entry name" value="CHROMOSOME 1, WHOLE GENOME SHOTGUN SEQUENCE"/>
    <property type="match status" value="1"/>
</dbReference>
<gene>
    <name evidence="2" type="primary">ABSGL_10793.1 scaffold 12033</name>
</gene>
<dbReference type="Proteomes" id="UP000078561">
    <property type="component" value="Unassembled WGS sequence"/>
</dbReference>
<dbReference type="STRING" id="4829.A0A168QK71"/>
<dbReference type="EMBL" id="LT554417">
    <property type="protein sequence ID" value="SAM04927.1"/>
    <property type="molecule type" value="Genomic_DNA"/>
</dbReference>
<feature type="region of interest" description="Disordered" evidence="1">
    <location>
        <begin position="40"/>
        <end position="64"/>
    </location>
</feature>
<sequence>MRIHRRGLNYKRISNPDTRLPAGFQKRPLFLSRFTHPIPHQNETMDSPADTLAPSSSDSQVACHQEGDGLGIDGTVNDDGYSYDPEAEWEESKAQMNTLLSMVIFPFVGKWIGRKCAFWGTVLDIVGLQRKKSRYLIYDWTRSDRYRCLLCESSMGGELISKKVACRFDKQQCRFDAADRHSAPGGQRVHDFITWWLYRLT</sequence>
<proteinExistence type="predicted"/>
<accession>A0A168QK71</accession>
<protein>
    <submittedName>
        <fullName evidence="2">Uncharacterized protein</fullName>
    </submittedName>
</protein>
<dbReference type="GO" id="GO:0005741">
    <property type="term" value="C:mitochondrial outer membrane"/>
    <property type="evidence" value="ECO:0007669"/>
    <property type="project" value="TreeGrafter"/>
</dbReference>
<feature type="compositionally biased region" description="Polar residues" evidence="1">
    <location>
        <begin position="53"/>
        <end position="62"/>
    </location>
</feature>
<dbReference type="OrthoDB" id="5555533at2759"/>